<dbReference type="Proteomes" id="UP000656077">
    <property type="component" value="Unassembled WGS sequence"/>
</dbReference>
<dbReference type="PROSITE" id="PS50943">
    <property type="entry name" value="HTH_CROC1"/>
    <property type="match status" value="1"/>
</dbReference>
<dbReference type="SUPFAM" id="SSF47413">
    <property type="entry name" value="lambda repressor-like DNA-binding domains"/>
    <property type="match status" value="1"/>
</dbReference>
<comment type="caution">
    <text evidence="2">The sequence shown here is derived from an EMBL/GenBank/DDBJ whole genome shotgun (WGS) entry which is preliminary data.</text>
</comment>
<protein>
    <submittedName>
        <fullName evidence="2">Helix-turn-helix domain-containing protein</fullName>
    </submittedName>
</protein>
<organism evidence="2 3">
    <name type="scientific">Clostridium chromiireducens</name>
    <dbReference type="NCBI Taxonomy" id="225345"/>
    <lineage>
        <taxon>Bacteria</taxon>
        <taxon>Bacillati</taxon>
        <taxon>Bacillota</taxon>
        <taxon>Clostridia</taxon>
        <taxon>Eubacteriales</taxon>
        <taxon>Clostridiaceae</taxon>
        <taxon>Clostridium</taxon>
    </lineage>
</organism>
<dbReference type="EMBL" id="WSRQ01000010">
    <property type="protein sequence ID" value="MVX63631.1"/>
    <property type="molecule type" value="Genomic_DNA"/>
</dbReference>
<accession>A0A964RL36</accession>
<dbReference type="Gene3D" id="1.10.260.40">
    <property type="entry name" value="lambda repressor-like DNA-binding domains"/>
    <property type="match status" value="1"/>
</dbReference>
<dbReference type="AlphaFoldDB" id="A0A964RL36"/>
<dbReference type="InterPro" id="IPR010982">
    <property type="entry name" value="Lambda_DNA-bd_dom_sf"/>
</dbReference>
<evidence type="ECO:0000313" key="3">
    <source>
        <dbReference type="Proteomes" id="UP000656077"/>
    </source>
</evidence>
<name>A0A964RL36_9CLOT</name>
<evidence type="ECO:0000259" key="1">
    <source>
        <dbReference type="PROSITE" id="PS50943"/>
    </source>
</evidence>
<proteinExistence type="predicted"/>
<dbReference type="CDD" id="cd00093">
    <property type="entry name" value="HTH_XRE"/>
    <property type="match status" value="1"/>
</dbReference>
<dbReference type="Pfam" id="PF01381">
    <property type="entry name" value="HTH_3"/>
    <property type="match status" value="1"/>
</dbReference>
<dbReference type="SMART" id="SM00530">
    <property type="entry name" value="HTH_XRE"/>
    <property type="match status" value="1"/>
</dbReference>
<evidence type="ECO:0000313" key="2">
    <source>
        <dbReference type="EMBL" id="MVX63631.1"/>
    </source>
</evidence>
<feature type="domain" description="HTH cro/C1-type" evidence="1">
    <location>
        <begin position="76"/>
        <end position="130"/>
    </location>
</feature>
<dbReference type="GO" id="GO:0003677">
    <property type="term" value="F:DNA binding"/>
    <property type="evidence" value="ECO:0007669"/>
    <property type="project" value="InterPro"/>
</dbReference>
<dbReference type="InterPro" id="IPR001387">
    <property type="entry name" value="Cro/C1-type_HTH"/>
</dbReference>
<dbReference type="RefSeq" id="WP_160358730.1">
    <property type="nucleotide sequence ID" value="NZ_WSRQ01000010.1"/>
</dbReference>
<reference evidence="2" key="1">
    <citation type="submission" date="2019-12" db="EMBL/GenBank/DDBJ databases">
        <title>Microbes associate with the intestines of laboratory mice.</title>
        <authorList>
            <person name="Navarre W."/>
            <person name="Wong E."/>
        </authorList>
    </citation>
    <scope>NUCLEOTIDE SEQUENCE</scope>
    <source>
        <strain evidence="2">NM79_F5</strain>
    </source>
</reference>
<gene>
    <name evidence="2" type="ORF">GKZ28_07975</name>
</gene>
<sequence>MNQYCPIEKCNGILISTFDEEGNLINKCCECGYITYSNKEENASNNKSHIWIKNEFSKTKEAIIEQEDKIIVISYLKTIREKRGISQKQMAEIFGFSEQRYGNVERHYNAPSVVLISQFAYILNTCIGDLYKTVKVPKEVHEEMKYLKIQKSELVPFDELKTADNVLNSITDKSSKEYIKAKKEYDKLINSTATFLKQDELVENYYWEKYLEIKKDDDIIKFIQEHQVDDI</sequence>